<protein>
    <submittedName>
        <fullName evidence="2">HPr-rel-A system PqqD family peptide chaperone</fullName>
    </submittedName>
</protein>
<accession>A0ABX1CN46</accession>
<organism evidence="2 3">
    <name type="scientific">Sphingomonas corticis</name>
    <dbReference type="NCBI Taxonomy" id="2722791"/>
    <lineage>
        <taxon>Bacteria</taxon>
        <taxon>Pseudomonadati</taxon>
        <taxon>Pseudomonadota</taxon>
        <taxon>Alphaproteobacteria</taxon>
        <taxon>Sphingomonadales</taxon>
        <taxon>Sphingomonadaceae</taxon>
        <taxon>Sphingomonas</taxon>
    </lineage>
</organism>
<proteinExistence type="predicted"/>
<dbReference type="InterPro" id="IPR027599">
    <property type="entry name" value="PqqD-rel_X"/>
</dbReference>
<keyword evidence="3" id="KW-1185">Reference proteome</keyword>
<gene>
    <name evidence="2" type="ORF">HBH26_06345</name>
</gene>
<reference evidence="2 3" key="1">
    <citation type="submission" date="2020-03" db="EMBL/GenBank/DDBJ databases">
        <authorList>
            <person name="Wang L."/>
            <person name="He N."/>
            <person name="Li Y."/>
            <person name="Fang Y."/>
            <person name="Zhang F."/>
        </authorList>
    </citation>
    <scope>NUCLEOTIDE SEQUENCE [LARGE SCALE GENOMIC DNA]</scope>
    <source>
        <strain evidence="2 3">36D10-4-7</strain>
    </source>
</reference>
<dbReference type="NCBIfam" id="TIGR04353">
    <property type="entry name" value="PqqD_rel_X"/>
    <property type="match status" value="1"/>
</dbReference>
<evidence type="ECO:0000256" key="1">
    <source>
        <dbReference type="SAM" id="MobiDB-lite"/>
    </source>
</evidence>
<comment type="caution">
    <text evidence="2">The sequence shown here is derived from an EMBL/GenBank/DDBJ whole genome shotgun (WGS) entry which is preliminary data.</text>
</comment>
<name>A0ABX1CN46_9SPHN</name>
<sequence length="113" mass="11379">MSPGSSAERPASPASSPSRCCAGSAPVLRGPGEAAFVLRPLGALTALYHRPSATTHLLAPPAPEILRALAGGEMTEAALLAALARDYDLADPDPAALAARVEELVAAGLVERA</sequence>
<evidence type="ECO:0000313" key="2">
    <source>
        <dbReference type="EMBL" id="NJR78236.1"/>
    </source>
</evidence>
<dbReference type="EMBL" id="JAAVJH010000003">
    <property type="protein sequence ID" value="NJR78236.1"/>
    <property type="molecule type" value="Genomic_DNA"/>
</dbReference>
<evidence type="ECO:0000313" key="3">
    <source>
        <dbReference type="Proteomes" id="UP000732399"/>
    </source>
</evidence>
<dbReference type="Proteomes" id="UP000732399">
    <property type="component" value="Unassembled WGS sequence"/>
</dbReference>
<feature type="region of interest" description="Disordered" evidence="1">
    <location>
        <begin position="1"/>
        <end position="22"/>
    </location>
</feature>